<dbReference type="KEGG" id="kko:Kkor_2498"/>
<dbReference type="InParanoid" id="C7R9N8"/>
<dbReference type="RefSeq" id="WP_015781512.1">
    <property type="nucleotide sequence ID" value="NC_013166.1"/>
</dbReference>
<gene>
    <name evidence="1" type="ordered locus">Kkor_2498</name>
</gene>
<keyword evidence="2" id="KW-1185">Reference proteome</keyword>
<dbReference type="eggNOG" id="COG3913">
    <property type="taxonomic scope" value="Bacteria"/>
</dbReference>
<dbReference type="AlphaFoldDB" id="C7R9N8"/>
<dbReference type="Proteomes" id="UP000001231">
    <property type="component" value="Chromosome"/>
</dbReference>
<dbReference type="EMBL" id="CP001707">
    <property type="protein sequence ID" value="ACV27907.1"/>
    <property type="molecule type" value="Genomic_DNA"/>
</dbReference>
<proteinExistence type="predicted"/>
<dbReference type="OrthoDB" id="9801841at2"/>
<organism evidence="1 2">
    <name type="scientific">Kangiella koreensis (strain DSM 16069 / JCM 12317 / KCTC 12182 / SW-125)</name>
    <dbReference type="NCBI Taxonomy" id="523791"/>
    <lineage>
        <taxon>Bacteria</taxon>
        <taxon>Pseudomonadati</taxon>
        <taxon>Pseudomonadota</taxon>
        <taxon>Gammaproteobacteria</taxon>
        <taxon>Kangiellales</taxon>
        <taxon>Kangiellaceae</taxon>
        <taxon>Kangiella</taxon>
    </lineage>
</organism>
<dbReference type="Pfam" id="PF09867">
    <property type="entry name" value="TagF_N"/>
    <property type="match status" value="1"/>
</dbReference>
<reference evidence="1 2" key="1">
    <citation type="journal article" date="2009" name="Stand. Genomic Sci.">
        <title>Complete genome sequence of Kangiella koreensis type strain (SW-125).</title>
        <authorList>
            <person name="Han C."/>
            <person name="Sikorski J."/>
            <person name="Lapidus A."/>
            <person name="Nolan M."/>
            <person name="Glavina Del Rio T."/>
            <person name="Tice H."/>
            <person name="Cheng J.F."/>
            <person name="Lucas S."/>
            <person name="Chen F."/>
            <person name="Copeland A."/>
            <person name="Ivanova N."/>
            <person name="Mavromatis K."/>
            <person name="Ovchinnikova G."/>
            <person name="Pati A."/>
            <person name="Bruce D."/>
            <person name="Goodwin L."/>
            <person name="Pitluck S."/>
            <person name="Chen A."/>
            <person name="Palaniappan K."/>
            <person name="Land M."/>
            <person name="Hauser L."/>
            <person name="Chang Y.J."/>
            <person name="Jeffries C.D."/>
            <person name="Chain P."/>
            <person name="Saunders E."/>
            <person name="Brettin T."/>
            <person name="Goker M."/>
            <person name="Tindall B.J."/>
            <person name="Bristow J."/>
            <person name="Eisen J.A."/>
            <person name="Markowitz V."/>
            <person name="Hugenholtz P."/>
            <person name="Kyrpides N.C."/>
            <person name="Klenk H.P."/>
            <person name="Detter J.C."/>
        </authorList>
    </citation>
    <scope>NUCLEOTIDE SEQUENCE [LARGE SCALE GENOMIC DNA]</scope>
    <source>
        <strain evidence="2">DSM 16069 / KCTC 12182 / SW-125</strain>
    </source>
</reference>
<dbReference type="STRING" id="523791.Kkor_2498"/>
<dbReference type="NCBIfam" id="TIGR03373">
    <property type="entry name" value="VI_minor_4"/>
    <property type="match status" value="1"/>
</dbReference>
<protein>
    <submittedName>
        <fullName evidence="1">Type VI secretion-associated protein, BMA_A0400 family</fullName>
    </submittedName>
</protein>
<evidence type="ECO:0000313" key="1">
    <source>
        <dbReference type="EMBL" id="ACV27907.1"/>
    </source>
</evidence>
<name>C7R9N8_KANKD</name>
<dbReference type="InterPro" id="IPR038225">
    <property type="entry name" value="TagF_sf"/>
</dbReference>
<dbReference type="InterPro" id="IPR017748">
    <property type="entry name" value="TagF"/>
</dbReference>
<dbReference type="PIRSF" id="PIRSF029287">
    <property type="entry name" value="UCP029287"/>
    <property type="match status" value="1"/>
</dbReference>
<accession>C7R9N8</accession>
<dbReference type="Gene3D" id="3.40.1730.10">
    <property type="entry name" value="pa0076 domain"/>
    <property type="match status" value="1"/>
</dbReference>
<dbReference type="HOGENOM" id="CLU_084145_1_0_6"/>
<sequence length="266" mass="30071">MDMCAMRLGCFGKIRNCGDFISRHMPHEIESSFTEWLEEGLAETKERFQQQWLDYFLTSPIWNFVIEEPDSEQVIVGTMMPSMDKVGRYYPLIVLQTINHDAGLNVSLLEEVETLMLSTLDKGVEQEQFVQALDLLHENSGPEKDQGQRYISFSQLRAFFTNCAQVAGDTVAKLWSEQNGLMPTEKQSINLYRHESEVNGVPSSIWWTKGSAHMGATMLLCQGLPPIAGIHATLDGDWFGAGWQPITDIENSEKNNDEKNNNGSML</sequence>
<evidence type="ECO:0000313" key="2">
    <source>
        <dbReference type="Proteomes" id="UP000001231"/>
    </source>
</evidence>